<gene>
    <name evidence="8" type="ORF">HK099_003346</name>
</gene>
<evidence type="ECO:0000313" key="9">
    <source>
        <dbReference type="Proteomes" id="UP001211065"/>
    </source>
</evidence>
<proteinExistence type="predicted"/>
<sequence>MNSGTVQHSQQGPPSPVVSTTSTVIDESTALLNCSSVNILDADEMLLANMGYKQDLYRGFDAFMSFSFCFTTVGVISGLSGLFVYGMKTGGPSVLIWSWIIGGILNIIVALNLAEICSTYPSAGSVYHWAGCLSSEKNAPLYSYVTGWFNFLGNAAGDAFFAQSFSTMVNALYQLIYPENEPLSMEFQVFVAICSCCFCALQNITRIDRIGWLNNFATFWQVGTTGIIVATLFGTCSASGTTLSSPKEIFFTFYNGTGFDSKFYVAMIGMLTTLYSFTGYEAAGHMSEETKNTQTASPLAIAYTALAAMVVGLLYLIGLLSATASNVENFVLNQWEVTNIFGQCAGYTTGILLAILLTVNMYFSGMSSFTVSTRIAYSMARDGAFPLSKKIAYVSPTNQSPVGSVILVLSIDIILLLLNLVNETTFTAVTSIATIGYQISYAIPILLRVTTSKNVFELGKFNLGTLGIPMGWLSFIWLFCTSVLFLLPTQSPVTLSNMNYTGLILLLTFLIGGVAMSIFTAEIYEADLIALVLFTFAELEFFSDELSFVLLNVAQYCWTSFKLLYLLAKKEKTAKKKSSKLHSPVTQLSTVRLSTQNSFD</sequence>
<keyword evidence="3 7" id="KW-0812">Transmembrane</keyword>
<reference evidence="8" key="1">
    <citation type="submission" date="2020-05" db="EMBL/GenBank/DDBJ databases">
        <title>Phylogenomic resolution of chytrid fungi.</title>
        <authorList>
            <person name="Stajich J.E."/>
            <person name="Amses K."/>
            <person name="Simmons R."/>
            <person name="Seto K."/>
            <person name="Myers J."/>
            <person name="Bonds A."/>
            <person name="Quandt C.A."/>
            <person name="Barry K."/>
            <person name="Liu P."/>
            <person name="Grigoriev I."/>
            <person name="Longcore J.E."/>
            <person name="James T.Y."/>
        </authorList>
    </citation>
    <scope>NUCLEOTIDE SEQUENCE</scope>
    <source>
        <strain evidence="8">JEL0476</strain>
    </source>
</reference>
<dbReference type="PANTHER" id="PTHR45649">
    <property type="entry name" value="AMINO-ACID PERMEASE BAT1"/>
    <property type="match status" value="1"/>
</dbReference>
<dbReference type="Proteomes" id="UP001211065">
    <property type="component" value="Unassembled WGS sequence"/>
</dbReference>
<feature type="transmembrane region" description="Helical" evidence="7">
    <location>
        <begin position="402"/>
        <end position="420"/>
    </location>
</feature>
<accession>A0AAD5U7F6</accession>
<feature type="transmembrane region" description="Helical" evidence="7">
    <location>
        <begin position="461"/>
        <end position="487"/>
    </location>
</feature>
<feature type="transmembrane region" description="Helical" evidence="7">
    <location>
        <begin position="62"/>
        <end position="87"/>
    </location>
</feature>
<dbReference type="InterPro" id="IPR004840">
    <property type="entry name" value="Amino_acid_permease_CS"/>
</dbReference>
<keyword evidence="4 7" id="KW-1133">Transmembrane helix</keyword>
<evidence type="ECO:0000256" key="2">
    <source>
        <dbReference type="ARBA" id="ARBA00022448"/>
    </source>
</evidence>
<evidence type="ECO:0000256" key="4">
    <source>
        <dbReference type="ARBA" id="ARBA00022989"/>
    </source>
</evidence>
<feature type="transmembrane region" description="Helical" evidence="7">
    <location>
        <begin position="217"/>
        <end position="243"/>
    </location>
</feature>
<comment type="caution">
    <text evidence="8">The sequence shown here is derived from an EMBL/GenBank/DDBJ whole genome shotgun (WGS) entry which is preliminary data.</text>
</comment>
<evidence type="ECO:0000256" key="3">
    <source>
        <dbReference type="ARBA" id="ARBA00022692"/>
    </source>
</evidence>
<dbReference type="GO" id="GO:0006865">
    <property type="term" value="P:amino acid transport"/>
    <property type="evidence" value="ECO:0007669"/>
    <property type="project" value="InterPro"/>
</dbReference>
<evidence type="ECO:0000256" key="1">
    <source>
        <dbReference type="ARBA" id="ARBA00004141"/>
    </source>
</evidence>
<feature type="transmembrane region" description="Helical" evidence="7">
    <location>
        <begin position="426"/>
        <end position="449"/>
    </location>
</feature>
<name>A0AAD5U7F6_9FUNG</name>
<evidence type="ECO:0000256" key="7">
    <source>
        <dbReference type="SAM" id="Phobius"/>
    </source>
</evidence>
<protein>
    <recommendedName>
        <fullName evidence="10">Amino acid transporter</fullName>
    </recommendedName>
</protein>
<organism evidence="8 9">
    <name type="scientific">Clydaea vesicula</name>
    <dbReference type="NCBI Taxonomy" id="447962"/>
    <lineage>
        <taxon>Eukaryota</taxon>
        <taxon>Fungi</taxon>
        <taxon>Fungi incertae sedis</taxon>
        <taxon>Chytridiomycota</taxon>
        <taxon>Chytridiomycota incertae sedis</taxon>
        <taxon>Chytridiomycetes</taxon>
        <taxon>Lobulomycetales</taxon>
        <taxon>Lobulomycetaceae</taxon>
        <taxon>Clydaea</taxon>
    </lineage>
</organism>
<feature type="transmembrane region" description="Helical" evidence="7">
    <location>
        <begin position="263"/>
        <end position="280"/>
    </location>
</feature>
<keyword evidence="9" id="KW-1185">Reference proteome</keyword>
<keyword evidence="2" id="KW-0813">Transport</keyword>
<feature type="transmembrane region" description="Helical" evidence="7">
    <location>
        <begin position="499"/>
        <end position="519"/>
    </location>
</feature>
<dbReference type="AlphaFoldDB" id="A0AAD5U7F6"/>
<dbReference type="Pfam" id="PF13520">
    <property type="entry name" value="AA_permease_2"/>
    <property type="match status" value="1"/>
</dbReference>
<dbReference type="PANTHER" id="PTHR45649:SF26">
    <property type="entry name" value="OS04G0435100 PROTEIN"/>
    <property type="match status" value="1"/>
</dbReference>
<evidence type="ECO:0000313" key="8">
    <source>
        <dbReference type="EMBL" id="KAJ3227127.1"/>
    </source>
</evidence>
<evidence type="ECO:0000256" key="6">
    <source>
        <dbReference type="SAM" id="MobiDB-lite"/>
    </source>
</evidence>
<feature type="compositionally biased region" description="Polar residues" evidence="6">
    <location>
        <begin position="1"/>
        <end position="12"/>
    </location>
</feature>
<keyword evidence="5 7" id="KW-0472">Membrane</keyword>
<dbReference type="GO" id="GO:0016020">
    <property type="term" value="C:membrane"/>
    <property type="evidence" value="ECO:0007669"/>
    <property type="project" value="UniProtKB-SubCell"/>
</dbReference>
<feature type="transmembrane region" description="Helical" evidence="7">
    <location>
        <begin position="549"/>
        <end position="568"/>
    </location>
</feature>
<dbReference type="GO" id="GO:0022857">
    <property type="term" value="F:transmembrane transporter activity"/>
    <property type="evidence" value="ECO:0007669"/>
    <property type="project" value="InterPro"/>
</dbReference>
<comment type="subcellular location">
    <subcellularLocation>
        <location evidence="1">Membrane</location>
        <topology evidence="1">Multi-pass membrane protein</topology>
    </subcellularLocation>
</comment>
<dbReference type="Gene3D" id="1.20.1740.10">
    <property type="entry name" value="Amino acid/polyamine transporter I"/>
    <property type="match status" value="1"/>
</dbReference>
<dbReference type="PROSITE" id="PS00218">
    <property type="entry name" value="AMINO_ACID_PERMEASE_1"/>
    <property type="match status" value="1"/>
</dbReference>
<feature type="transmembrane region" description="Helical" evidence="7">
    <location>
        <begin position="300"/>
        <end position="320"/>
    </location>
</feature>
<evidence type="ECO:0008006" key="10">
    <source>
        <dbReference type="Google" id="ProtNLM"/>
    </source>
</evidence>
<feature type="transmembrane region" description="Helical" evidence="7">
    <location>
        <begin position="94"/>
        <end position="114"/>
    </location>
</feature>
<dbReference type="EMBL" id="JADGJW010000022">
    <property type="protein sequence ID" value="KAJ3227127.1"/>
    <property type="molecule type" value="Genomic_DNA"/>
</dbReference>
<dbReference type="InterPro" id="IPR002293">
    <property type="entry name" value="AA/rel_permease1"/>
</dbReference>
<feature type="transmembrane region" description="Helical" evidence="7">
    <location>
        <begin position="187"/>
        <end position="205"/>
    </location>
</feature>
<feature type="transmembrane region" description="Helical" evidence="7">
    <location>
        <begin position="340"/>
        <end position="363"/>
    </location>
</feature>
<evidence type="ECO:0000256" key="5">
    <source>
        <dbReference type="ARBA" id="ARBA00023136"/>
    </source>
</evidence>
<feature type="region of interest" description="Disordered" evidence="6">
    <location>
        <begin position="1"/>
        <end position="20"/>
    </location>
</feature>